<organism evidence="4 5">
    <name type="scientific">Nocardioides hwasunensis</name>
    <dbReference type="NCBI Taxonomy" id="397258"/>
    <lineage>
        <taxon>Bacteria</taxon>
        <taxon>Bacillati</taxon>
        <taxon>Actinomycetota</taxon>
        <taxon>Actinomycetes</taxon>
        <taxon>Propionibacteriales</taxon>
        <taxon>Nocardioidaceae</taxon>
        <taxon>Nocardioides</taxon>
    </lineage>
</organism>
<reference evidence="4 5" key="1">
    <citation type="submission" date="2020-09" db="EMBL/GenBank/DDBJ databases">
        <title>novel species in genus Nocardioides.</title>
        <authorList>
            <person name="Zhang G."/>
        </authorList>
    </citation>
    <scope>NUCLEOTIDE SEQUENCE [LARGE SCALE GENOMIC DNA]</scope>
    <source>
        <strain evidence="4 5">19197</strain>
    </source>
</reference>
<dbReference type="InterPro" id="IPR036396">
    <property type="entry name" value="Cyt_P450_sf"/>
</dbReference>
<dbReference type="PANTHER" id="PTHR46696:SF1">
    <property type="entry name" value="CYTOCHROME P450 YJIB-RELATED"/>
    <property type="match status" value="1"/>
</dbReference>
<evidence type="ECO:0000256" key="3">
    <source>
        <dbReference type="SAM" id="MobiDB-lite"/>
    </source>
</evidence>
<dbReference type="SUPFAM" id="SSF48264">
    <property type="entry name" value="Cytochrome P450"/>
    <property type="match status" value="1"/>
</dbReference>
<keyword evidence="2" id="KW-0503">Monooxygenase</keyword>
<keyword evidence="5" id="KW-1185">Reference proteome</keyword>
<dbReference type="CDD" id="cd00302">
    <property type="entry name" value="cytochrome_P450"/>
    <property type="match status" value="1"/>
</dbReference>
<protein>
    <submittedName>
        <fullName evidence="4">Cytochrome P450</fullName>
    </submittedName>
</protein>
<evidence type="ECO:0000256" key="2">
    <source>
        <dbReference type="RuleBase" id="RU000461"/>
    </source>
</evidence>
<dbReference type="InterPro" id="IPR001128">
    <property type="entry name" value="Cyt_P450"/>
</dbReference>
<gene>
    <name evidence="4" type="ORF">IEZ25_10575</name>
</gene>
<dbReference type="Pfam" id="PF00067">
    <property type="entry name" value="p450"/>
    <property type="match status" value="1"/>
</dbReference>
<dbReference type="Proteomes" id="UP000649289">
    <property type="component" value="Unassembled WGS sequence"/>
</dbReference>
<dbReference type="InterPro" id="IPR017972">
    <property type="entry name" value="Cyt_P450_CS"/>
</dbReference>
<proteinExistence type="inferred from homology"/>
<accession>A0ABR8MKL9</accession>
<evidence type="ECO:0000313" key="4">
    <source>
        <dbReference type="EMBL" id="MBD3915059.1"/>
    </source>
</evidence>
<keyword evidence="2" id="KW-0479">Metal-binding</keyword>
<dbReference type="PROSITE" id="PS00086">
    <property type="entry name" value="CYTOCHROME_P450"/>
    <property type="match status" value="1"/>
</dbReference>
<name>A0ABR8MKL9_9ACTN</name>
<feature type="compositionally biased region" description="Polar residues" evidence="3">
    <location>
        <begin position="409"/>
        <end position="423"/>
    </location>
</feature>
<dbReference type="PANTHER" id="PTHR46696">
    <property type="entry name" value="P450, PUTATIVE (EUROFUNG)-RELATED"/>
    <property type="match status" value="1"/>
</dbReference>
<keyword evidence="2" id="KW-0560">Oxidoreductase</keyword>
<dbReference type="RefSeq" id="WP_191199396.1">
    <property type="nucleotide sequence ID" value="NZ_BAAAPA010000005.1"/>
</dbReference>
<sequence length="423" mass="46288">MRSLVQDEGAPSARRRVETWRDAAELLQLPTLRQALYDGSHLMDGSLVTLHGDEHRMRRELESPVFTLAAVTAFENDVFPTTIPMVLGPQVAQGEADLAAIGIEWMLTTAAAAAGIDVDGMDDIRRLADHIRRFAEALVIAHTTRDPDDVRREAAEALDAFDRDFLTPSIERRTALLADVDNPTDPRTNVDVLTAVLARGDGIGLDRDTVLHEIAVYVMAGSNSSTSTLLRSLHLTFEWLREHPEDREALVADKGLVQRFVLESLRLHPPTPDMVRQATETVTTRSGLTIEAGEIVHIDAEAVNHDTSVFGPDADRFNPYRPASVQARPVGLSFGLGMHQCMGQRVAGGILASAENRRGRPYGLVPAMMHALLVEDVRPHPTRPPVPTTTHTRPLHWSSYPVALGPDQISDQTSDHAPTVGAS</sequence>
<dbReference type="Gene3D" id="1.10.630.10">
    <property type="entry name" value="Cytochrome P450"/>
    <property type="match status" value="1"/>
</dbReference>
<dbReference type="EMBL" id="JACXYY010000004">
    <property type="protein sequence ID" value="MBD3915059.1"/>
    <property type="molecule type" value="Genomic_DNA"/>
</dbReference>
<evidence type="ECO:0000256" key="1">
    <source>
        <dbReference type="ARBA" id="ARBA00010617"/>
    </source>
</evidence>
<comment type="similarity">
    <text evidence="1 2">Belongs to the cytochrome P450 family.</text>
</comment>
<keyword evidence="2" id="KW-0408">Iron</keyword>
<keyword evidence="2" id="KW-0349">Heme</keyword>
<evidence type="ECO:0000313" key="5">
    <source>
        <dbReference type="Proteomes" id="UP000649289"/>
    </source>
</evidence>
<feature type="region of interest" description="Disordered" evidence="3">
    <location>
        <begin position="379"/>
        <end position="423"/>
    </location>
</feature>
<comment type="caution">
    <text evidence="4">The sequence shown here is derived from an EMBL/GenBank/DDBJ whole genome shotgun (WGS) entry which is preliminary data.</text>
</comment>